<feature type="compositionally biased region" description="Polar residues" evidence="1">
    <location>
        <begin position="226"/>
        <end position="237"/>
    </location>
</feature>
<dbReference type="NCBIfam" id="TIGR03882">
    <property type="entry name" value="cyclo_dehyd_2"/>
    <property type="match status" value="2"/>
</dbReference>
<dbReference type="NCBIfam" id="TIGR03604">
    <property type="entry name" value="TOMM_cyclo_SagD"/>
    <property type="match status" value="1"/>
</dbReference>
<feature type="domain" description="YcaO" evidence="2">
    <location>
        <begin position="432"/>
        <end position="800"/>
    </location>
</feature>
<evidence type="ECO:0000256" key="1">
    <source>
        <dbReference type="SAM" id="MobiDB-lite"/>
    </source>
</evidence>
<dbReference type="InterPro" id="IPR022291">
    <property type="entry name" value="Bacteriocin_synth_cyclodeHase"/>
</dbReference>
<protein>
    <recommendedName>
        <fullName evidence="2">YcaO domain-containing protein</fullName>
    </recommendedName>
</protein>
<dbReference type="Pfam" id="PF02624">
    <property type="entry name" value="YcaO"/>
    <property type="match status" value="1"/>
</dbReference>
<dbReference type="SUPFAM" id="SSF69572">
    <property type="entry name" value="Activating enzymes of the ubiquitin-like proteins"/>
    <property type="match status" value="1"/>
</dbReference>
<dbReference type="NCBIfam" id="TIGR00702">
    <property type="entry name" value="YcaO-type kinase domain"/>
    <property type="match status" value="1"/>
</dbReference>
<keyword evidence="4" id="KW-1185">Reference proteome</keyword>
<organism evidence="3 4">
    <name type="scientific">Microcoleus asticus IPMA8</name>
    <dbReference type="NCBI Taxonomy" id="2563858"/>
    <lineage>
        <taxon>Bacteria</taxon>
        <taxon>Bacillati</taxon>
        <taxon>Cyanobacteriota</taxon>
        <taxon>Cyanophyceae</taxon>
        <taxon>Oscillatoriophycideae</taxon>
        <taxon>Oscillatoriales</taxon>
        <taxon>Microcoleaceae</taxon>
        <taxon>Microcoleus</taxon>
        <taxon>Microcoleus asticus</taxon>
    </lineage>
</organism>
<evidence type="ECO:0000259" key="2">
    <source>
        <dbReference type="PROSITE" id="PS51664"/>
    </source>
</evidence>
<dbReference type="Gene3D" id="3.30.160.660">
    <property type="match status" value="1"/>
</dbReference>
<dbReference type="PANTHER" id="PTHR37809">
    <property type="entry name" value="RIBOSOMAL PROTEIN S12 METHYLTHIOTRANSFERASE ACCESSORY FACTOR YCAO"/>
    <property type="match status" value="1"/>
</dbReference>
<dbReference type="Gene3D" id="3.30.40.250">
    <property type="match status" value="1"/>
</dbReference>
<dbReference type="RefSeq" id="WP_172192415.1">
    <property type="nucleotide sequence ID" value="NZ_CAWPPK010000075.1"/>
</dbReference>
<evidence type="ECO:0000313" key="4">
    <source>
        <dbReference type="Proteomes" id="UP000702425"/>
    </source>
</evidence>
<gene>
    <name evidence="3" type="ORF">E5S67_05757</name>
</gene>
<dbReference type="InterPro" id="IPR003776">
    <property type="entry name" value="YcaO-like_dom"/>
</dbReference>
<feature type="region of interest" description="Disordered" evidence="1">
    <location>
        <begin position="226"/>
        <end position="254"/>
    </location>
</feature>
<dbReference type="Gene3D" id="3.90.930.60">
    <property type="match status" value="1"/>
</dbReference>
<dbReference type="InterPro" id="IPR027624">
    <property type="entry name" value="TOMM_cyclo_SagD"/>
</dbReference>
<dbReference type="Pfam" id="PF21084">
    <property type="entry name" value="WHD_DUF4423_like"/>
    <property type="match status" value="1"/>
</dbReference>
<dbReference type="InterPro" id="IPR035985">
    <property type="entry name" value="Ubiquitin-activating_enz"/>
</dbReference>
<name>A0ABX2D5N7_9CYAN</name>
<dbReference type="Gene3D" id="3.30.1330.230">
    <property type="match status" value="2"/>
</dbReference>
<evidence type="ECO:0000313" key="3">
    <source>
        <dbReference type="EMBL" id="NQE37975.1"/>
    </source>
</evidence>
<reference evidence="3 4" key="1">
    <citation type="journal article" date="2020" name="Sci. Rep.">
        <title>A novel cyanobacterial geosmin producer, revising GeoA distribution and dispersion patterns in Bacteria.</title>
        <authorList>
            <person name="Churro C."/>
            <person name="Semedo-Aguiar A.P."/>
            <person name="Silva A.D."/>
            <person name="Pereira-Leal J.B."/>
            <person name="Leite R.B."/>
        </authorList>
    </citation>
    <scope>NUCLEOTIDE SEQUENCE [LARGE SCALE GENOMIC DNA]</scope>
    <source>
        <strain evidence="3 4">IPMA8</strain>
    </source>
</reference>
<feature type="region of interest" description="Disordered" evidence="1">
    <location>
        <begin position="420"/>
        <end position="441"/>
    </location>
</feature>
<dbReference type="EMBL" id="SRRZ01000166">
    <property type="protein sequence ID" value="NQE37975.1"/>
    <property type="molecule type" value="Genomic_DNA"/>
</dbReference>
<dbReference type="Proteomes" id="UP000702425">
    <property type="component" value="Unassembled WGS sequence"/>
</dbReference>
<sequence>MKIPQIKPHFRIEIVEPKNVYLLSEYATYALTGSLYCQIIPLLNGQYTLEEIIRKLDGQVVPEHIEYVLDRLDAKAYLTDAAHSLTQETAAFWSLLGVDPQAVSDQLLNTQVLITTVGAVDAQPLVESLQALQISVQGWQQDSPKPDSASLLVVLTDDYLQPELGRINQMALQNQQPWLLVKPMGGMLWFGSIFDPGETGCWECLAHRLNGNREVEASILRQQKQQQGMSNTVGLTSPPTPLLRGEGSRTPPFPTREGELGGLGIEEIGCLPTAVAGLPSTVQTAIGLTTTEIAKWLVNQCLPESKIQTLAGKIITLDQTNFTQKTHTLTKRPQCPSCGNPDLVSQQVKSAIALTSRKKLFTQDGGHRAFTPEQILKRYEHLISPITGVVSQLVRVSDPNNPLVHTYRATHAFGTSSSLNKLRKSLGHKSRGKGKSDRQSQASGFCEAIERYSGIYQGDEPRISSKLAELGDRAIHPQKCLLFSDTQYQNRQELNQKAIVDHDWIPKPFDETQAIDWTPVWSLTEQRHKYLPTAFCYYDYKLPKEHRFCSADSNGNAAGGTLEDAILQGFLELVERDSVAIWWYNRLSRPSVDLASINEPYLLDLQNWYRSQQRELWVLDLTTDLNIPAFAAVSRYIGGGDERIIAGYGAHFDPKIAILRAVTEVNQIGFGVDQQDYSTASDSALYHWFTKATLANQPYLAPCTQQPAKIYSDYPQQWSDDIEQDVLTCVEVARRAGLEMLVLNQTRPDIGLPVVKAIVPGLRHFWSRFGAGRLYDVPVKLGCLTTPLSEDKMNPMPMVF</sequence>
<dbReference type="PANTHER" id="PTHR37809:SF1">
    <property type="entry name" value="RIBOSOMAL PROTEIN S12 METHYLTHIOTRANSFERASE ACCESSORY FACTOR YCAO"/>
    <property type="match status" value="1"/>
</dbReference>
<dbReference type="Gene3D" id="3.40.50.720">
    <property type="entry name" value="NAD(P)-binding Rossmann-like Domain"/>
    <property type="match status" value="2"/>
</dbReference>
<dbReference type="PROSITE" id="PS51664">
    <property type="entry name" value="YCAO"/>
    <property type="match status" value="1"/>
</dbReference>
<feature type="compositionally biased region" description="Basic residues" evidence="1">
    <location>
        <begin position="421"/>
        <end position="433"/>
    </location>
</feature>
<dbReference type="InterPro" id="IPR049274">
    <property type="entry name" value="LynD/TruD_wHTH-like"/>
</dbReference>
<proteinExistence type="predicted"/>
<comment type="caution">
    <text evidence="3">The sequence shown here is derived from an EMBL/GenBank/DDBJ whole genome shotgun (WGS) entry which is preliminary data.</text>
</comment>
<accession>A0ABX2D5N7</accession>